<sequence>MLPIDLSLRGHNCYFFKVSVIYLFQRFMGTLNSEAHTSFSITLFCRNFREQRDHKRRFLVKSTSTNTQNQPCCEPKIATLYTDSLVELYARRGTRKLVKQFPKIKDMKTNLLFIL</sequence>
<evidence type="ECO:0000313" key="1">
    <source>
        <dbReference type="EMBL" id="CAG6576952.1"/>
    </source>
</evidence>
<dbReference type="EMBL" id="HBUE01297041">
    <property type="protein sequence ID" value="CAG6576952.1"/>
    <property type="molecule type" value="Transcribed_RNA"/>
</dbReference>
<organism evidence="1">
    <name type="scientific">Culex pipiens</name>
    <name type="common">House mosquito</name>
    <dbReference type="NCBI Taxonomy" id="7175"/>
    <lineage>
        <taxon>Eukaryota</taxon>
        <taxon>Metazoa</taxon>
        <taxon>Ecdysozoa</taxon>
        <taxon>Arthropoda</taxon>
        <taxon>Hexapoda</taxon>
        <taxon>Insecta</taxon>
        <taxon>Pterygota</taxon>
        <taxon>Neoptera</taxon>
        <taxon>Endopterygota</taxon>
        <taxon>Diptera</taxon>
        <taxon>Nematocera</taxon>
        <taxon>Culicoidea</taxon>
        <taxon>Culicidae</taxon>
        <taxon>Culicinae</taxon>
        <taxon>Culicini</taxon>
        <taxon>Culex</taxon>
        <taxon>Culex</taxon>
    </lineage>
</organism>
<accession>A0A8D8NTC7</accession>
<name>A0A8D8NTC7_CULPI</name>
<dbReference type="EMBL" id="HBUE01191126">
    <property type="protein sequence ID" value="CAG6525245.1"/>
    <property type="molecule type" value="Transcribed_RNA"/>
</dbReference>
<proteinExistence type="predicted"/>
<reference evidence="1" key="1">
    <citation type="submission" date="2021-05" db="EMBL/GenBank/DDBJ databases">
        <authorList>
            <person name="Alioto T."/>
            <person name="Alioto T."/>
            <person name="Gomez Garrido J."/>
        </authorList>
    </citation>
    <scope>NUCLEOTIDE SEQUENCE</scope>
</reference>
<protein>
    <submittedName>
        <fullName evidence="1">(northern house mosquito) hypothetical protein</fullName>
    </submittedName>
</protein>
<dbReference type="AlphaFoldDB" id="A0A8D8NTC7"/>